<dbReference type="RefSeq" id="WP_250581219.1">
    <property type="nucleotide sequence ID" value="NZ_JAMLJN010000003.1"/>
</dbReference>
<evidence type="ECO:0000313" key="3">
    <source>
        <dbReference type="Proteomes" id="UP001203342"/>
    </source>
</evidence>
<dbReference type="SUPFAM" id="SSF48452">
    <property type="entry name" value="TPR-like"/>
    <property type="match status" value="1"/>
</dbReference>
<dbReference type="SUPFAM" id="SSF81901">
    <property type="entry name" value="HCP-like"/>
    <property type="match status" value="1"/>
</dbReference>
<keyword evidence="1" id="KW-0802">TPR repeat</keyword>
<dbReference type="Pfam" id="PF13181">
    <property type="entry name" value="TPR_8"/>
    <property type="match status" value="2"/>
</dbReference>
<dbReference type="Pfam" id="PF12895">
    <property type="entry name" value="ANAPC3"/>
    <property type="match status" value="1"/>
</dbReference>
<dbReference type="PANTHER" id="PTHR12558">
    <property type="entry name" value="CELL DIVISION CYCLE 16,23,27"/>
    <property type="match status" value="1"/>
</dbReference>
<dbReference type="Proteomes" id="UP001203342">
    <property type="component" value="Unassembled WGS sequence"/>
</dbReference>
<dbReference type="InterPro" id="IPR019734">
    <property type="entry name" value="TPR_rpt"/>
</dbReference>
<feature type="repeat" description="TPR" evidence="1">
    <location>
        <begin position="201"/>
        <end position="234"/>
    </location>
</feature>
<comment type="caution">
    <text evidence="2">The sequence shown here is derived from an EMBL/GenBank/DDBJ whole genome shotgun (WGS) entry which is preliminary data.</text>
</comment>
<sequence>MNLSNEEEENSLSLSKFESMLKTNKVFFFDSEEFEDIILHYMDTGRLNLAKRALKLGLEQHPKSTGLKLVQVEMLVYEDKLDIAEKLLNELYAIEPTNEEIYIQKANICSKRDEHEKAISHLKTALKYTDDYADVYSMIGMEYLFMDNLEMAKENFIKCLDEDTEDYSALYNVVYCFDFLDQNAEAIVYLSRFIDKNPYSEVAWHQLGRQYYALKNYEKAVWAFDYATLIDDTFLGAYMEKAKSLEKLKKYQEAIDCYNVTLELDDPSSFVLLRVAKCYERLGNNEFALNYYLKTVHEDPLLDKGWIAITDFYIRQKNFQKALYYVNKALGIDNDNSMYWKRFAAVNSALQYFEEAEYGYRKAFECGDINLDTFTLWTDVLQHLGEFDTAIEILQEANLVLPNEYEIEYRLAGLYFLTENSSKGNLHLVNGMKLELKHLSLFQELFPSVWTKTEVLSTIEKFKTRKKQ</sequence>
<dbReference type="PANTHER" id="PTHR12558:SF13">
    <property type="entry name" value="CELL DIVISION CYCLE PROTEIN 27 HOMOLOG"/>
    <property type="match status" value="1"/>
</dbReference>
<organism evidence="2 3">
    <name type="scientific">Flavobacterium fragile</name>
    <dbReference type="NCBI Taxonomy" id="2949085"/>
    <lineage>
        <taxon>Bacteria</taxon>
        <taxon>Pseudomonadati</taxon>
        <taxon>Bacteroidota</taxon>
        <taxon>Flavobacteriia</taxon>
        <taxon>Flavobacteriales</taxon>
        <taxon>Flavobacteriaceae</taxon>
        <taxon>Flavobacterium</taxon>
    </lineage>
</organism>
<keyword evidence="3" id="KW-1185">Reference proteome</keyword>
<protein>
    <recommendedName>
        <fullName evidence="4">Tetratricopeptide repeat protein</fullName>
    </recommendedName>
</protein>
<dbReference type="SMART" id="SM00028">
    <property type="entry name" value="TPR"/>
    <property type="match status" value="8"/>
</dbReference>
<name>A0ABT0TG87_9FLAO</name>
<evidence type="ECO:0008006" key="4">
    <source>
        <dbReference type="Google" id="ProtNLM"/>
    </source>
</evidence>
<reference evidence="2 3" key="1">
    <citation type="submission" date="2022-05" db="EMBL/GenBank/DDBJ databases">
        <title>Flavobacterium sp., isolated from activated sludge.</title>
        <authorList>
            <person name="Ran Q."/>
        </authorList>
    </citation>
    <scope>NUCLEOTIDE SEQUENCE [LARGE SCALE GENOMIC DNA]</scope>
    <source>
        <strain evidence="2 3">HXWNR69</strain>
    </source>
</reference>
<proteinExistence type="predicted"/>
<dbReference type="InterPro" id="IPR011990">
    <property type="entry name" value="TPR-like_helical_dom_sf"/>
</dbReference>
<evidence type="ECO:0000256" key="1">
    <source>
        <dbReference type="PROSITE-ProRule" id="PRU00339"/>
    </source>
</evidence>
<dbReference type="Gene3D" id="1.25.40.10">
    <property type="entry name" value="Tetratricopeptide repeat domain"/>
    <property type="match status" value="3"/>
</dbReference>
<dbReference type="PROSITE" id="PS50005">
    <property type="entry name" value="TPR"/>
    <property type="match status" value="3"/>
</dbReference>
<accession>A0ABT0TG87</accession>
<feature type="repeat" description="TPR" evidence="1">
    <location>
        <begin position="303"/>
        <end position="336"/>
    </location>
</feature>
<dbReference type="EMBL" id="JAMLJN010000003">
    <property type="protein sequence ID" value="MCL9769877.1"/>
    <property type="molecule type" value="Genomic_DNA"/>
</dbReference>
<feature type="repeat" description="TPR" evidence="1">
    <location>
        <begin position="133"/>
        <end position="166"/>
    </location>
</feature>
<gene>
    <name evidence="2" type="ORF">NAT47_05560</name>
</gene>
<evidence type="ECO:0000313" key="2">
    <source>
        <dbReference type="EMBL" id="MCL9769877.1"/>
    </source>
</evidence>